<gene>
    <name evidence="1" type="ORF">CPAV1605_1394</name>
</gene>
<name>A0A5E8CK99_9ZZZZ</name>
<proteinExistence type="predicted"/>
<sequence length="284" mass="33578">MEEINVGTFDLIIIDNISQSFFPKIKKLMKPKAILHITLFGKVFIDKIKAYQEILKVCPSEKKNISELSYQIPVSKFSEIINGPAYSVKDIYDFIKIYNFNFVTFSKFNRYQYYKKQLASSLKKLEAFYINELYGAHIAKHICLITNFKPEKALLSNLENIPILNNITYNEINDICQHFFALKKKKKGKDEDTYTIKLKFEVGINRRNFITYNLNSYSTNILLSIDNKRTFKEIFQKIRSQFKKDITDEYLLKIINPIFKKMEIYDFILLKKKNKSNNLIEITN</sequence>
<reference evidence="1" key="1">
    <citation type="submission" date="2019-09" db="EMBL/GenBank/DDBJ databases">
        <authorList>
            <person name="Needham M D."/>
        </authorList>
    </citation>
    <scope>NUCLEOTIDE SEQUENCE</scope>
</reference>
<accession>A0A5E8CK99</accession>
<protein>
    <submittedName>
        <fullName evidence="1">Uncharacterized protein</fullName>
    </submittedName>
</protein>
<evidence type="ECO:0000313" key="1">
    <source>
        <dbReference type="EMBL" id="VVU95641.1"/>
    </source>
</evidence>
<dbReference type="EMBL" id="CABVLZ010000007">
    <property type="protein sequence ID" value="VVU95641.1"/>
    <property type="molecule type" value="Genomic_DNA"/>
</dbReference>
<organism evidence="1">
    <name type="scientific">seawater metagenome</name>
    <dbReference type="NCBI Taxonomy" id="1561972"/>
    <lineage>
        <taxon>unclassified sequences</taxon>
        <taxon>metagenomes</taxon>
        <taxon>ecological metagenomes</taxon>
    </lineage>
</organism>
<dbReference type="AlphaFoldDB" id="A0A5E8CK99"/>